<evidence type="ECO:0000313" key="1">
    <source>
        <dbReference type="EMBL" id="QBH78455.1"/>
    </source>
</evidence>
<dbReference type="EMBL" id="MH790583">
    <property type="protein sequence ID" value="QBH78455.1"/>
    <property type="molecule type" value="Genomic_DNA"/>
</dbReference>
<protein>
    <submittedName>
        <fullName evidence="3">US5</fullName>
    </submittedName>
</protein>
<accession>A0A481TLA6</accession>
<name>A0A481TLA6_HHV2</name>
<dbReference type="EMBL" id="MH790584">
    <property type="protein sequence ID" value="QBH78570.1"/>
    <property type="molecule type" value="Genomic_DNA"/>
</dbReference>
<evidence type="ECO:0000313" key="2">
    <source>
        <dbReference type="EMBL" id="QBH78570.1"/>
    </source>
</evidence>
<proteinExistence type="predicted"/>
<dbReference type="EMBL" id="MH790635">
    <property type="protein sequence ID" value="QBH83006.1"/>
    <property type="molecule type" value="Genomic_DNA"/>
</dbReference>
<evidence type="ECO:0000313" key="3">
    <source>
        <dbReference type="EMBL" id="QBH82249.1"/>
    </source>
</evidence>
<evidence type="ECO:0000313" key="4">
    <source>
        <dbReference type="EMBL" id="QBH83006.1"/>
    </source>
</evidence>
<organismHost>
    <name type="scientific">Homo sapiens</name>
    <name type="common">Human</name>
    <dbReference type="NCBI Taxonomy" id="9606"/>
</organismHost>
<dbReference type="EMBL" id="MH790627">
    <property type="protein sequence ID" value="QBH82249.1"/>
    <property type="molecule type" value="Genomic_DNA"/>
</dbReference>
<reference evidence="3" key="1">
    <citation type="submission" date="2018-08" db="EMBL/GenBank/DDBJ databases">
        <title>HSV2 whole genome sequences from clinical isolates.</title>
        <authorList>
            <person name="Roychoudhury P."/>
            <person name="Greninger A.L."/>
            <person name="Jerome K.R."/>
            <person name="Johnston C."/>
            <person name="Wald A."/>
            <person name="Xie H."/>
        </authorList>
    </citation>
    <scope>NUCLEOTIDE SEQUENCE</scope>
    <source>
        <strain evidence="1">2003-24998</strain>
        <strain evidence="3">2006-11821_S126_L001</strain>
        <strain evidence="4">2010-8179</strain>
        <strain evidence="2">2012-10336</strain>
    </source>
</reference>
<sequence length="31" mass="3426">MILGMACLLEVLRRLGRELARCCPHAGQFAP</sequence>
<organism evidence="3">
    <name type="scientific">Human herpesvirus 2</name>
    <name type="common">HHV-2</name>
    <name type="synonym">Human herpes simplex virus 2</name>
    <dbReference type="NCBI Taxonomy" id="10310"/>
    <lineage>
        <taxon>Viruses</taxon>
        <taxon>Duplodnaviria</taxon>
        <taxon>Heunggongvirae</taxon>
        <taxon>Peploviricota</taxon>
        <taxon>Herviviricetes</taxon>
        <taxon>Herpesvirales</taxon>
        <taxon>Orthoherpesviridae</taxon>
        <taxon>Alphaherpesvirinae</taxon>
        <taxon>Simplexvirus</taxon>
        <taxon>Simplexvirus humanalpha2</taxon>
    </lineage>
</organism>